<comment type="caution">
    <text evidence="9">The sequence shown here is derived from an EMBL/GenBank/DDBJ whole genome shotgun (WGS) entry which is preliminary data.</text>
</comment>
<dbReference type="AlphaFoldDB" id="A0A8S3UZ16"/>
<keyword evidence="4 6" id="KW-0472">Membrane</keyword>
<feature type="transmembrane region" description="Helical" evidence="6">
    <location>
        <begin position="368"/>
        <end position="398"/>
    </location>
</feature>
<dbReference type="InterPro" id="IPR000276">
    <property type="entry name" value="GPCR_Rhodpsn"/>
</dbReference>
<dbReference type="GO" id="GO:0004930">
    <property type="term" value="F:G protein-coupled receptor activity"/>
    <property type="evidence" value="ECO:0007669"/>
    <property type="project" value="InterPro"/>
</dbReference>
<dbReference type="InterPro" id="IPR016186">
    <property type="entry name" value="C-type_lectin-like/link_sf"/>
</dbReference>
<name>A0A8S3UZ16_MYTED</name>
<dbReference type="SUPFAM" id="SSF56436">
    <property type="entry name" value="C-type lectin-like"/>
    <property type="match status" value="2"/>
</dbReference>
<feature type="domain" description="G-protein coupled receptors family 1 profile" evidence="8">
    <location>
        <begin position="218"/>
        <end position="561"/>
    </location>
</feature>
<evidence type="ECO:0000259" key="8">
    <source>
        <dbReference type="PROSITE" id="PS50262"/>
    </source>
</evidence>
<comment type="subcellular location">
    <subcellularLocation>
        <location evidence="1">Membrane</location>
    </subcellularLocation>
</comment>
<feature type="transmembrane region" description="Helical" evidence="6">
    <location>
        <begin position="318"/>
        <end position="341"/>
    </location>
</feature>
<reference evidence="9" key="1">
    <citation type="submission" date="2021-03" db="EMBL/GenBank/DDBJ databases">
        <authorList>
            <person name="Bekaert M."/>
        </authorList>
    </citation>
    <scope>NUCLEOTIDE SEQUENCE</scope>
</reference>
<dbReference type="InterPro" id="IPR001304">
    <property type="entry name" value="C-type_lectin-like"/>
</dbReference>
<accession>A0A8S3UZ16</accession>
<keyword evidence="10" id="KW-1185">Reference proteome</keyword>
<dbReference type="InterPro" id="IPR050111">
    <property type="entry name" value="C-type_lectin/snaclec_domain"/>
</dbReference>
<feature type="transmembrane region" description="Helical" evidence="6">
    <location>
        <begin position="544"/>
        <end position="564"/>
    </location>
</feature>
<dbReference type="PROSITE" id="PS50041">
    <property type="entry name" value="C_TYPE_LECTIN_2"/>
    <property type="match status" value="2"/>
</dbReference>
<feature type="domain" description="C-type lectin" evidence="7">
    <location>
        <begin position="95"/>
        <end position="213"/>
    </location>
</feature>
<feature type="transmembrane region" description="Helical" evidence="6">
    <location>
        <begin position="238"/>
        <end position="257"/>
    </location>
</feature>
<dbReference type="EMBL" id="CAJPWZ010002912">
    <property type="protein sequence ID" value="CAG2247692.1"/>
    <property type="molecule type" value="Genomic_DNA"/>
</dbReference>
<evidence type="ECO:0000256" key="2">
    <source>
        <dbReference type="ARBA" id="ARBA00022692"/>
    </source>
</evidence>
<dbReference type="CDD" id="cd00637">
    <property type="entry name" value="7tm_classA_rhodopsin-like"/>
    <property type="match status" value="1"/>
</dbReference>
<evidence type="ECO:0000256" key="1">
    <source>
        <dbReference type="ARBA" id="ARBA00004370"/>
    </source>
</evidence>
<evidence type="ECO:0000313" key="10">
    <source>
        <dbReference type="Proteomes" id="UP000683360"/>
    </source>
</evidence>
<proteinExistence type="predicted"/>
<dbReference type="Pfam" id="PF00001">
    <property type="entry name" value="7tm_1"/>
    <property type="match status" value="1"/>
</dbReference>
<dbReference type="CDD" id="cd00037">
    <property type="entry name" value="CLECT"/>
    <property type="match status" value="2"/>
</dbReference>
<dbReference type="SMART" id="SM00034">
    <property type="entry name" value="CLECT"/>
    <property type="match status" value="1"/>
</dbReference>
<sequence>MARNNQLLLCLDVSYWLGGRDDSNDGTWTWSSSDRVFNHTAWGPGEPNGHANENCLDMHHVHQWKWNDDVCTSLRPYVCEKRFTNGECPLGWIHFGESCYLFSAEHLNWYLAEGSCRGHDARLAEVTTKAQADFLTDLALRFNRNDNYWLGGRDDVKEGRWVWSTTDMAFNYTAWGPGEPNGNTIQNCLCMYNQWQYNWDDNVCTTSFSFVCEKILVGNGLVVYVYTFKIKSKTDDRYFIPCLAVVDMIACGLGVSFGTMMNFNPLNFRYGLVCKLIWSANTLTATSSSLMLLAIAVQRYIKVSRLSNSSLSPRSRRLTITAIIIISTVISLPCVVLYGGAKVPLQSENTTITGYNCGALPNVNRDFLFGYSITLLLFCLAGIFALVTLYCVLLRIIYKQESFRKRIRSAIRPLDVNKHHGIPKWNIQVSSSSKCEEAKYYVNKSEPCNTDMESASYQNEEADGGHDTKEHVSTVPSTIRTRRTSKLTRIICRIKRRHRFSIMFFIITLLFCISFLPRIALMIVESVISNFWDNLSDAEYVTVLSFYRGYLLNYVVNPVMYLIFDTVFRTSCKQMCCGSR</sequence>
<gene>
    <name evidence="9" type="ORF">MEDL_59588</name>
</gene>
<dbReference type="PROSITE" id="PS00615">
    <property type="entry name" value="C_TYPE_LECTIN_1"/>
    <property type="match status" value="2"/>
</dbReference>
<dbReference type="InterPro" id="IPR018378">
    <property type="entry name" value="C-type_lectin_CS"/>
</dbReference>
<keyword evidence="2 6" id="KW-0812">Transmembrane</keyword>
<evidence type="ECO:0000256" key="6">
    <source>
        <dbReference type="SAM" id="Phobius"/>
    </source>
</evidence>
<dbReference type="InterPro" id="IPR017452">
    <property type="entry name" value="GPCR_Rhodpsn_7TM"/>
</dbReference>
<feature type="domain" description="C-type lectin" evidence="7">
    <location>
        <begin position="15"/>
        <end position="80"/>
    </location>
</feature>
<dbReference type="Gene3D" id="1.20.1070.10">
    <property type="entry name" value="Rhodopsin 7-helix transmembrane proteins"/>
    <property type="match status" value="1"/>
</dbReference>
<dbReference type="SUPFAM" id="SSF81321">
    <property type="entry name" value="Family A G protein-coupled receptor-like"/>
    <property type="match status" value="1"/>
</dbReference>
<dbReference type="InterPro" id="IPR016187">
    <property type="entry name" value="CTDL_fold"/>
</dbReference>
<keyword evidence="3 6" id="KW-1133">Transmembrane helix</keyword>
<organism evidence="9 10">
    <name type="scientific">Mytilus edulis</name>
    <name type="common">Blue mussel</name>
    <dbReference type="NCBI Taxonomy" id="6550"/>
    <lineage>
        <taxon>Eukaryota</taxon>
        <taxon>Metazoa</taxon>
        <taxon>Spiralia</taxon>
        <taxon>Lophotrochozoa</taxon>
        <taxon>Mollusca</taxon>
        <taxon>Bivalvia</taxon>
        <taxon>Autobranchia</taxon>
        <taxon>Pteriomorphia</taxon>
        <taxon>Mytilida</taxon>
        <taxon>Mytiloidea</taxon>
        <taxon>Mytilidae</taxon>
        <taxon>Mytilinae</taxon>
        <taxon>Mytilus</taxon>
    </lineage>
</organism>
<evidence type="ECO:0000313" key="9">
    <source>
        <dbReference type="EMBL" id="CAG2247692.1"/>
    </source>
</evidence>
<feature type="transmembrane region" description="Helical" evidence="6">
    <location>
        <begin position="277"/>
        <end position="297"/>
    </location>
</feature>
<dbReference type="PRINTS" id="PR00237">
    <property type="entry name" value="GPCRRHODOPSN"/>
</dbReference>
<evidence type="ECO:0000256" key="4">
    <source>
        <dbReference type="ARBA" id="ARBA00023136"/>
    </source>
</evidence>
<dbReference type="Pfam" id="PF00059">
    <property type="entry name" value="Lectin_C"/>
    <property type="match status" value="2"/>
</dbReference>
<dbReference type="PROSITE" id="PS50262">
    <property type="entry name" value="G_PROTEIN_RECEP_F1_2"/>
    <property type="match status" value="1"/>
</dbReference>
<evidence type="ECO:0000256" key="5">
    <source>
        <dbReference type="ARBA" id="ARBA00023157"/>
    </source>
</evidence>
<evidence type="ECO:0000256" key="3">
    <source>
        <dbReference type="ARBA" id="ARBA00022989"/>
    </source>
</evidence>
<protein>
    <submittedName>
        <fullName evidence="9">MRC</fullName>
    </submittedName>
</protein>
<keyword evidence="5" id="KW-1015">Disulfide bond</keyword>
<dbReference type="PANTHER" id="PTHR22803">
    <property type="entry name" value="MANNOSE, PHOSPHOLIPASE, LECTIN RECEPTOR RELATED"/>
    <property type="match status" value="1"/>
</dbReference>
<evidence type="ECO:0000259" key="7">
    <source>
        <dbReference type="PROSITE" id="PS50041"/>
    </source>
</evidence>
<dbReference type="Gene3D" id="3.10.100.10">
    <property type="entry name" value="Mannose-Binding Protein A, subunit A"/>
    <property type="match status" value="2"/>
</dbReference>
<feature type="transmembrane region" description="Helical" evidence="6">
    <location>
        <begin position="502"/>
        <end position="524"/>
    </location>
</feature>
<dbReference type="OrthoDB" id="6111218at2759"/>
<dbReference type="Proteomes" id="UP000683360">
    <property type="component" value="Unassembled WGS sequence"/>
</dbReference>
<dbReference type="GO" id="GO:0016020">
    <property type="term" value="C:membrane"/>
    <property type="evidence" value="ECO:0007669"/>
    <property type="project" value="UniProtKB-SubCell"/>
</dbReference>